<dbReference type="PANTHER" id="PTHR43135">
    <property type="entry name" value="ALPHA-D-RIBOSE 1-METHYLPHOSPHONATE 5-TRIPHOSPHATE DIPHOSPHATASE"/>
    <property type="match status" value="1"/>
</dbReference>
<dbReference type="Proteomes" id="UP000501107">
    <property type="component" value="Chromosome"/>
</dbReference>
<dbReference type="PANTHER" id="PTHR43135:SF3">
    <property type="entry name" value="ALPHA-D-RIBOSE 1-METHYLPHOSPHONATE 5-TRIPHOSPHATE DIPHOSPHATASE"/>
    <property type="match status" value="1"/>
</dbReference>
<dbReference type="SUPFAM" id="SSF51556">
    <property type="entry name" value="Metallo-dependent hydrolases"/>
    <property type="match status" value="1"/>
</dbReference>
<dbReference type="InterPro" id="IPR011059">
    <property type="entry name" value="Metal-dep_hydrolase_composite"/>
</dbReference>
<dbReference type="InterPro" id="IPR051781">
    <property type="entry name" value="Metallo-dep_Hydrolase"/>
</dbReference>
<dbReference type="Gene3D" id="3.20.20.140">
    <property type="entry name" value="Metal-dependent hydrolases"/>
    <property type="match status" value="1"/>
</dbReference>
<reference evidence="2 4" key="1">
    <citation type="journal article" date="2015" name="Genome Announc.">
        <title>Complete genome sequences for 35 biothreat assay-relevant bacillus species.</title>
        <authorList>
            <person name="Johnson S.L."/>
            <person name="Daligault H.E."/>
            <person name="Davenport K.W."/>
            <person name="Jaissle J."/>
            <person name="Frey K.G."/>
            <person name="Ladner J.T."/>
            <person name="Broomall S.M."/>
            <person name="Bishop-Lilly K.A."/>
            <person name="Bruce D.C."/>
            <person name="Gibbons H.S."/>
            <person name="Coyne S.R."/>
            <person name="Lo C.C."/>
            <person name="Meincke L."/>
            <person name="Munk A.C."/>
            <person name="Koroleva G.I."/>
            <person name="Rosenzweig C.N."/>
            <person name="Palacios G.F."/>
            <person name="Redden C.L."/>
            <person name="Minogue T.D."/>
            <person name="Chain P.S."/>
        </authorList>
    </citation>
    <scope>NUCLEOTIDE SEQUENCE [LARGE SCALE GENOMIC DNA]</scope>
    <source>
        <strain evidence="2 4">HD1011</strain>
    </source>
</reference>
<dbReference type="InterPro" id="IPR032466">
    <property type="entry name" value="Metal_Hydrolase"/>
</dbReference>
<dbReference type="InterPro" id="IPR006680">
    <property type="entry name" value="Amidohydro-rel"/>
</dbReference>
<accession>A0A0B5XFR2</accession>
<evidence type="ECO:0000259" key="1">
    <source>
        <dbReference type="Pfam" id="PF01979"/>
    </source>
</evidence>
<keyword evidence="3" id="KW-0378">Hydrolase</keyword>
<dbReference type="SUPFAM" id="SSF51338">
    <property type="entry name" value="Composite domain of metallo-dependent hydrolases"/>
    <property type="match status" value="1"/>
</dbReference>
<evidence type="ECO:0000313" key="3">
    <source>
        <dbReference type="EMBL" id="QKH25462.1"/>
    </source>
</evidence>
<sequence length="380" mass="42532">MKILLKQAMVYPITSQKFQGDVLVIGEKIAEVKPFIQPTQDMTVIDARALHLLPGFIDVHTHLGLYDEGTGWAGNDANETSEVSTPHIRSLDGIHPLDIAFQDAVQNGITTVHVMPGSQNIIGGTTCVIKTAGTCIDHMIIQEPAGLKIAFGENPKKVHSNGTKESITRMGIMGLLRESFYEAQHYGHEADFRMLPILKALRREIPVRIHAHRADDISSALRFATEFNLDLRIEHCTEGHFIIEELSKHNLKVSVGPTLTRRSKIELKNKTWDTYHILSKNGVEVSITTDHPYTPIQYLNLCAAVAVREGLDEKTALEGITIFPARNLRLEDRIGSIEVGKDADLVLWTHHPFHYLAKPVLTMIDGKIIYKKNKKTSLFF</sequence>
<dbReference type="CDD" id="cd01309">
    <property type="entry name" value="Met_dep_hydrolase_C"/>
    <property type="match status" value="1"/>
</dbReference>
<dbReference type="RefSeq" id="WP_000698323.1">
    <property type="nucleotide sequence ID" value="NZ_CP009335.1"/>
</dbReference>
<dbReference type="EMBL" id="CP009335">
    <property type="protein sequence ID" value="AJG78060.1"/>
    <property type="molecule type" value="Genomic_DNA"/>
</dbReference>
<evidence type="ECO:0000313" key="4">
    <source>
        <dbReference type="Proteomes" id="UP000031876"/>
    </source>
</evidence>
<feature type="domain" description="Amidohydrolase-related" evidence="1">
    <location>
        <begin position="52"/>
        <end position="369"/>
    </location>
</feature>
<proteinExistence type="predicted"/>
<reference evidence="3 5" key="2">
    <citation type="submission" date="2020-05" db="EMBL/GenBank/DDBJ databases">
        <title>FDA dAtabase for Regulatory Grade micrObial Sequences (FDA-ARGOS): Supporting development and validation of Infectious Disease Dx tests.</title>
        <authorList>
            <person name="Nelson B."/>
            <person name="Plummer A."/>
            <person name="Tallon L."/>
            <person name="Sadzewicz L."/>
            <person name="Zhao X."/>
            <person name="Vavikolanu K."/>
            <person name="Mehta A."/>
            <person name="Aluvathingal J."/>
            <person name="Nadendla S."/>
            <person name="Myers T."/>
            <person name="Yan Y."/>
            <person name="Sichtig H."/>
        </authorList>
    </citation>
    <scope>NUCLEOTIDE SEQUENCE [LARGE SCALE GENOMIC DNA]</scope>
    <source>
        <strain evidence="3 5">FDAARGOS_795</strain>
    </source>
</reference>
<evidence type="ECO:0000313" key="2">
    <source>
        <dbReference type="EMBL" id="AJG78060.1"/>
    </source>
</evidence>
<dbReference type="Proteomes" id="UP000031876">
    <property type="component" value="Chromosome"/>
</dbReference>
<evidence type="ECO:0000313" key="5">
    <source>
        <dbReference type="Proteomes" id="UP000501107"/>
    </source>
</evidence>
<dbReference type="GO" id="GO:0016810">
    <property type="term" value="F:hydrolase activity, acting on carbon-nitrogen (but not peptide) bonds"/>
    <property type="evidence" value="ECO:0007669"/>
    <property type="project" value="InterPro"/>
</dbReference>
<dbReference type="AlphaFoldDB" id="A0A0B5XFR2"/>
<protein>
    <submittedName>
        <fullName evidence="2 3">Amidohydrolase</fullName>
    </submittedName>
</protein>
<name>A0A0B5XFR2_BACTU</name>
<organism evidence="3 5">
    <name type="scientific">Bacillus thuringiensis</name>
    <dbReference type="NCBI Taxonomy" id="1428"/>
    <lineage>
        <taxon>Bacteria</taxon>
        <taxon>Bacillati</taxon>
        <taxon>Bacillota</taxon>
        <taxon>Bacilli</taxon>
        <taxon>Bacillales</taxon>
        <taxon>Bacillaceae</taxon>
        <taxon>Bacillus</taxon>
        <taxon>Bacillus cereus group</taxon>
    </lineage>
</organism>
<dbReference type="Pfam" id="PF01979">
    <property type="entry name" value="Amidohydro_1"/>
    <property type="match status" value="1"/>
</dbReference>
<gene>
    <name evidence="2" type="ORF">BF38_1744</name>
    <name evidence="3" type="ORF">FOC89_16395</name>
</gene>
<dbReference type="KEGG" id="btw:BF38_1744"/>
<dbReference type="EMBL" id="CP053980">
    <property type="protein sequence ID" value="QKH25462.1"/>
    <property type="molecule type" value="Genomic_DNA"/>
</dbReference>